<feature type="active site" description="Nucleophile" evidence="8">
    <location>
        <position position="32"/>
    </location>
</feature>
<dbReference type="EMBL" id="CP001874">
    <property type="protein sequence ID" value="ADG87935.1"/>
    <property type="molecule type" value="Genomic_DNA"/>
</dbReference>
<feature type="active site" description="Nucleophile" evidence="8">
    <location>
        <position position="29"/>
    </location>
</feature>
<evidence type="ECO:0000313" key="12">
    <source>
        <dbReference type="Proteomes" id="UP000006640"/>
    </source>
</evidence>
<organism evidence="11 12">
    <name type="scientific">Thermobispora bispora (strain ATCC 19993 / DSM 43833 / CBS 139.67 / JCM 10125 / KCTC 9307 / NBRC 14880 / R51)</name>
    <dbReference type="NCBI Taxonomy" id="469371"/>
    <lineage>
        <taxon>Bacteria</taxon>
        <taxon>Bacillati</taxon>
        <taxon>Actinomycetota</taxon>
        <taxon>Actinomycetes</taxon>
        <taxon>Streptosporangiales</taxon>
        <taxon>Streptosporangiaceae</taxon>
        <taxon>Thermobispora</taxon>
    </lineage>
</organism>
<dbReference type="SUPFAM" id="SSF52833">
    <property type="entry name" value="Thioredoxin-like"/>
    <property type="match status" value="1"/>
</dbReference>
<dbReference type="Pfam" id="PF00085">
    <property type="entry name" value="Thioredoxin"/>
    <property type="match status" value="1"/>
</dbReference>
<keyword evidence="12" id="KW-1185">Reference proteome</keyword>
<dbReference type="Gene3D" id="3.40.30.10">
    <property type="entry name" value="Glutaredoxin"/>
    <property type="match status" value="1"/>
</dbReference>
<evidence type="ECO:0000256" key="7">
    <source>
        <dbReference type="PIRNR" id="PIRNR000077"/>
    </source>
</evidence>
<dbReference type="FunFam" id="3.40.30.10:FF:000155">
    <property type="entry name" value="Thioredoxin"/>
    <property type="match status" value="1"/>
</dbReference>
<keyword evidence="3" id="KW-0249">Electron transport</keyword>
<proteinExistence type="inferred from homology"/>
<evidence type="ECO:0000256" key="2">
    <source>
        <dbReference type="ARBA" id="ARBA00022448"/>
    </source>
</evidence>
<evidence type="ECO:0000256" key="1">
    <source>
        <dbReference type="ARBA" id="ARBA00008987"/>
    </source>
</evidence>
<keyword evidence="2" id="KW-0813">Transport</keyword>
<feature type="site" description="Contributes to redox potential value" evidence="8">
    <location>
        <position position="30"/>
    </location>
</feature>
<name>D6Y8N8_THEBD</name>
<evidence type="ECO:0000256" key="8">
    <source>
        <dbReference type="PIRSR" id="PIRSR000077-1"/>
    </source>
</evidence>
<accession>D6Y8N8</accession>
<dbReference type="PANTHER" id="PTHR45663:SF40">
    <property type="entry name" value="THIOREDOXIN 2"/>
    <property type="match status" value="1"/>
</dbReference>
<keyword evidence="5 9" id="KW-0676">Redox-active center</keyword>
<evidence type="ECO:0000259" key="10">
    <source>
        <dbReference type="PROSITE" id="PS51352"/>
    </source>
</evidence>
<evidence type="ECO:0000256" key="3">
    <source>
        <dbReference type="ARBA" id="ARBA00022982"/>
    </source>
</evidence>
<dbReference type="PROSITE" id="PS00194">
    <property type="entry name" value="THIOREDOXIN_1"/>
    <property type="match status" value="1"/>
</dbReference>
<evidence type="ECO:0000256" key="9">
    <source>
        <dbReference type="PIRSR" id="PIRSR000077-4"/>
    </source>
</evidence>
<dbReference type="OrthoDB" id="9790390at2"/>
<dbReference type="GO" id="GO:0005829">
    <property type="term" value="C:cytosol"/>
    <property type="evidence" value="ECO:0007669"/>
    <property type="project" value="TreeGrafter"/>
</dbReference>
<dbReference type="PANTHER" id="PTHR45663">
    <property type="entry name" value="GEO12009P1"/>
    <property type="match status" value="1"/>
</dbReference>
<dbReference type="InterPro" id="IPR017937">
    <property type="entry name" value="Thioredoxin_CS"/>
</dbReference>
<dbReference type="STRING" id="469371.Tbis_1214"/>
<reference evidence="11 12" key="1">
    <citation type="submission" date="2010-01" db="EMBL/GenBank/DDBJ databases">
        <title>The complete genome of Thermobispora bispora DSM 43833.</title>
        <authorList>
            <consortium name="US DOE Joint Genome Institute (JGI-PGF)"/>
            <person name="Lucas S."/>
            <person name="Copeland A."/>
            <person name="Lapidus A."/>
            <person name="Glavina del Rio T."/>
            <person name="Dalin E."/>
            <person name="Tice H."/>
            <person name="Bruce D."/>
            <person name="Goodwin L."/>
            <person name="Pitluck S."/>
            <person name="Kyrpides N."/>
            <person name="Mavromatis K."/>
            <person name="Ivanova N."/>
            <person name="Mikhailova N."/>
            <person name="Chertkov O."/>
            <person name="Brettin T."/>
            <person name="Detter J.C."/>
            <person name="Han C."/>
            <person name="Larimer F."/>
            <person name="Land M."/>
            <person name="Hauser L."/>
            <person name="Markowitz V."/>
            <person name="Cheng J.-F."/>
            <person name="Hugenholtz P."/>
            <person name="Woyke T."/>
            <person name="Wu D."/>
            <person name="Jando M."/>
            <person name="Schneider S."/>
            <person name="Klenk H.-P."/>
            <person name="Eisen J.A."/>
        </authorList>
    </citation>
    <scope>NUCLEOTIDE SEQUENCE [LARGE SCALE GENOMIC DNA]</scope>
    <source>
        <strain evidence="12">ATCC 19993 / DSM 43833 / CBS 139.67 / JCM 10125 / KCTC 9307 / NBRC 14880 / R51</strain>
    </source>
</reference>
<dbReference type="HOGENOM" id="CLU_090389_10_4_11"/>
<dbReference type="RefSeq" id="WP_013131468.1">
    <property type="nucleotide sequence ID" value="NC_014165.1"/>
</dbReference>
<feature type="domain" description="Thioredoxin" evidence="10">
    <location>
        <begin position="1"/>
        <end position="104"/>
    </location>
</feature>
<evidence type="ECO:0000256" key="4">
    <source>
        <dbReference type="ARBA" id="ARBA00023157"/>
    </source>
</evidence>
<dbReference type="eggNOG" id="COG0526">
    <property type="taxonomic scope" value="Bacteria"/>
</dbReference>
<feature type="disulfide bond" description="Redox-active" evidence="9">
    <location>
        <begin position="29"/>
        <end position="32"/>
    </location>
</feature>
<dbReference type="CDD" id="cd02947">
    <property type="entry name" value="TRX_family"/>
    <property type="match status" value="1"/>
</dbReference>
<dbReference type="GO" id="GO:0015035">
    <property type="term" value="F:protein-disulfide reductase activity"/>
    <property type="evidence" value="ECO:0007669"/>
    <property type="project" value="UniProtKB-UniRule"/>
</dbReference>
<dbReference type="InterPro" id="IPR005746">
    <property type="entry name" value="Thioredoxin"/>
</dbReference>
<sequence>MLVDLTKDNWSTTVQSDGIVLVDFWAPWCGPCRLFGPIFEAAAGRHPDIVFGKVNTEEQPQLAAAYGISAIPTLMAIRDGIVVFAQAGALPEAALEQLIAQVRALDMDEVRRRMAAQPAQG</sequence>
<dbReference type="NCBIfam" id="TIGR01068">
    <property type="entry name" value="thioredoxin"/>
    <property type="match status" value="1"/>
</dbReference>
<dbReference type="InterPro" id="IPR013766">
    <property type="entry name" value="Thioredoxin_domain"/>
</dbReference>
<feature type="site" description="Contributes to redox potential value" evidence="8">
    <location>
        <position position="31"/>
    </location>
</feature>
<dbReference type="InterPro" id="IPR036249">
    <property type="entry name" value="Thioredoxin-like_sf"/>
</dbReference>
<dbReference type="PRINTS" id="PR00421">
    <property type="entry name" value="THIOREDOXIN"/>
</dbReference>
<protein>
    <recommendedName>
        <fullName evidence="6 7">Thioredoxin</fullName>
    </recommendedName>
</protein>
<evidence type="ECO:0000313" key="11">
    <source>
        <dbReference type="EMBL" id="ADG87935.1"/>
    </source>
</evidence>
<feature type="site" description="Deprotonates C-terminal active site Cys" evidence="8">
    <location>
        <position position="23"/>
    </location>
</feature>
<gene>
    <name evidence="11" type="ordered locus">Tbis_1214</name>
</gene>
<dbReference type="KEGG" id="tbi:Tbis_1214"/>
<evidence type="ECO:0000256" key="5">
    <source>
        <dbReference type="ARBA" id="ARBA00023284"/>
    </source>
</evidence>
<dbReference type="AlphaFoldDB" id="D6Y8N8"/>
<dbReference type="PROSITE" id="PS51352">
    <property type="entry name" value="THIOREDOXIN_2"/>
    <property type="match status" value="1"/>
</dbReference>
<dbReference type="Proteomes" id="UP000006640">
    <property type="component" value="Chromosome"/>
</dbReference>
<dbReference type="PIRSF" id="PIRSF000077">
    <property type="entry name" value="Thioredoxin"/>
    <property type="match status" value="1"/>
</dbReference>
<evidence type="ECO:0000256" key="6">
    <source>
        <dbReference type="NCBIfam" id="TIGR01068"/>
    </source>
</evidence>
<keyword evidence="4 9" id="KW-1015">Disulfide bond</keyword>
<comment type="similarity">
    <text evidence="1 7">Belongs to the thioredoxin family.</text>
</comment>